<feature type="transmembrane region" description="Helical" evidence="8">
    <location>
        <begin position="360"/>
        <end position="380"/>
    </location>
</feature>
<comment type="caution">
    <text evidence="9">The sequence shown here is derived from an EMBL/GenBank/DDBJ whole genome shotgun (WGS) entry which is preliminary data.</text>
</comment>
<feature type="transmembrane region" description="Helical" evidence="8">
    <location>
        <begin position="329"/>
        <end position="348"/>
    </location>
</feature>
<keyword evidence="10" id="KW-1185">Reference proteome</keyword>
<evidence type="ECO:0000313" key="10">
    <source>
        <dbReference type="Proteomes" id="UP001645859"/>
    </source>
</evidence>
<keyword evidence="7 8" id="KW-0472">Membrane</keyword>
<dbReference type="EMBL" id="QYAC01000003">
    <property type="protein sequence ID" value="MBL3679158.1"/>
    <property type="molecule type" value="Genomic_DNA"/>
</dbReference>
<evidence type="ECO:0000256" key="8">
    <source>
        <dbReference type="RuleBase" id="RU365092"/>
    </source>
</evidence>
<feature type="transmembrane region" description="Helical" evidence="8">
    <location>
        <begin position="142"/>
        <end position="166"/>
    </location>
</feature>
<comment type="similarity">
    <text evidence="2 8">Belongs to the lactate permease family.</text>
</comment>
<feature type="transmembrane region" description="Helical" evidence="8">
    <location>
        <begin position="262"/>
        <end position="284"/>
    </location>
</feature>
<dbReference type="PROSITE" id="PS51257">
    <property type="entry name" value="PROKAR_LIPOPROTEIN"/>
    <property type="match status" value="1"/>
</dbReference>
<protein>
    <recommendedName>
        <fullName evidence="8">L-lactate permease</fullName>
    </recommendedName>
</protein>
<feature type="transmembrane region" description="Helical" evidence="8">
    <location>
        <begin position="229"/>
        <end position="250"/>
    </location>
</feature>
<feature type="transmembrane region" description="Helical" evidence="8">
    <location>
        <begin position="290"/>
        <end position="308"/>
    </location>
</feature>
<name>A0ABS1SIP6_9MICO</name>
<feature type="transmembrane region" description="Helical" evidence="8">
    <location>
        <begin position="56"/>
        <end position="77"/>
    </location>
</feature>
<dbReference type="PANTHER" id="PTHR30003:SF0">
    <property type="entry name" value="GLYCOLATE PERMEASE GLCA-RELATED"/>
    <property type="match status" value="1"/>
</dbReference>
<sequence length="469" mass="46631">MRALLAAVPLAVVACAMLARRSSRVSAALGLVALIPILIWGFPLNSTELVALARDWAPVATEVVLVVGGGIMFAEAGRQTGHQEVVSRWITRALGTGILPVLAIVHGFTPLTESLTGYGIGAALAVPLLLGIGLSGRVAATVGLLGLCAVPWGSLGPGTLIAAHLTGVSVDQLGVATAWFNGTVFLGAGVAAALLVCPAGTRLRGVAAGLASGGALWAAVWGANTLLGTAPAGALGGLCVLSAHLGLRAVRGQRIRISGAVLRALVPYAVVLGGVLTATSVVSMTGTAETLAAGVLTSPALWLCAATATELASRPRLLRAVWRAGSGTWVRVAPATVLFILLGALMGASGMSEALAEQLAALGTSFLFVLPFCAALIGLVTGSNSGANALGAGAQADVARALGADATLAVGAHNAAGAAAMMASPARVELATRLARVPAEASRVQRTLLLVLGGMVAPMAVLSLWTLSG</sequence>
<evidence type="ECO:0000256" key="5">
    <source>
        <dbReference type="ARBA" id="ARBA00022692"/>
    </source>
</evidence>
<evidence type="ECO:0000256" key="1">
    <source>
        <dbReference type="ARBA" id="ARBA00004651"/>
    </source>
</evidence>
<comment type="subcellular location">
    <subcellularLocation>
        <location evidence="1 8">Cell membrane</location>
        <topology evidence="1 8">Multi-pass membrane protein</topology>
    </subcellularLocation>
</comment>
<keyword evidence="4 8" id="KW-1003">Cell membrane</keyword>
<dbReference type="PANTHER" id="PTHR30003">
    <property type="entry name" value="L-LACTATE PERMEASE"/>
    <property type="match status" value="1"/>
</dbReference>
<comment type="function">
    <text evidence="8">Uptake of L-lactate across the membrane. Can also transport D-lactate and glycolate.</text>
</comment>
<keyword evidence="6 8" id="KW-1133">Transmembrane helix</keyword>
<evidence type="ECO:0000256" key="2">
    <source>
        <dbReference type="ARBA" id="ARBA00010100"/>
    </source>
</evidence>
<feature type="transmembrane region" description="Helical" evidence="8">
    <location>
        <begin position="448"/>
        <end position="467"/>
    </location>
</feature>
<proteinExistence type="inferred from homology"/>
<evidence type="ECO:0000256" key="7">
    <source>
        <dbReference type="ARBA" id="ARBA00023136"/>
    </source>
</evidence>
<dbReference type="RefSeq" id="WP_202344415.1">
    <property type="nucleotide sequence ID" value="NZ_BAAAPI010000013.1"/>
</dbReference>
<dbReference type="Proteomes" id="UP001645859">
    <property type="component" value="Unassembled WGS sequence"/>
</dbReference>
<keyword evidence="5 8" id="KW-0812">Transmembrane</keyword>
<dbReference type="InterPro" id="IPR003804">
    <property type="entry name" value="Lactate_perm"/>
</dbReference>
<accession>A0ABS1SIP6</accession>
<evidence type="ECO:0000256" key="4">
    <source>
        <dbReference type="ARBA" id="ARBA00022475"/>
    </source>
</evidence>
<feature type="transmembrane region" description="Helical" evidence="8">
    <location>
        <begin position="115"/>
        <end position="135"/>
    </location>
</feature>
<evidence type="ECO:0000256" key="3">
    <source>
        <dbReference type="ARBA" id="ARBA00022448"/>
    </source>
</evidence>
<gene>
    <name evidence="9" type="ORF">D3230_07585</name>
</gene>
<evidence type="ECO:0000256" key="6">
    <source>
        <dbReference type="ARBA" id="ARBA00022989"/>
    </source>
</evidence>
<keyword evidence="3 8" id="KW-0813">Transport</keyword>
<reference evidence="9 10" key="1">
    <citation type="submission" date="2018-09" db="EMBL/GenBank/DDBJ databases">
        <title>Comparative genomics of Leucobacter spp.</title>
        <authorList>
            <person name="Reis A.C."/>
            <person name="Kolvenbach B.A."/>
            <person name="Corvini P.F.X."/>
            <person name="Nunes O.C."/>
        </authorList>
    </citation>
    <scope>NUCLEOTIDE SEQUENCE [LARGE SCALE GENOMIC DNA]</scope>
    <source>
        <strain evidence="9 10">TAN 31504</strain>
    </source>
</reference>
<dbReference type="Pfam" id="PF02652">
    <property type="entry name" value="Lactate_perm"/>
    <property type="match status" value="2"/>
</dbReference>
<organism evidence="9 10">
    <name type="scientific">Leucobacter chromiireducens subsp. solipictus</name>
    <dbReference type="NCBI Taxonomy" id="398235"/>
    <lineage>
        <taxon>Bacteria</taxon>
        <taxon>Bacillati</taxon>
        <taxon>Actinomycetota</taxon>
        <taxon>Actinomycetes</taxon>
        <taxon>Micrococcales</taxon>
        <taxon>Microbacteriaceae</taxon>
        <taxon>Leucobacter</taxon>
    </lineage>
</organism>
<evidence type="ECO:0000313" key="9">
    <source>
        <dbReference type="EMBL" id="MBL3679158.1"/>
    </source>
</evidence>
<feature type="transmembrane region" description="Helical" evidence="8">
    <location>
        <begin position="89"/>
        <end position="109"/>
    </location>
</feature>
<feature type="transmembrane region" description="Helical" evidence="8">
    <location>
        <begin position="178"/>
        <end position="196"/>
    </location>
</feature>
<feature type="transmembrane region" description="Helical" evidence="8">
    <location>
        <begin position="203"/>
        <end position="223"/>
    </location>
</feature>